<dbReference type="PANTHER" id="PTHR33420:SF3">
    <property type="entry name" value="FIMBRIAL SUBUNIT ELFA"/>
    <property type="match status" value="1"/>
</dbReference>
<feature type="signal peptide" evidence="2">
    <location>
        <begin position="1"/>
        <end position="24"/>
    </location>
</feature>
<feature type="domain" description="Fimbrial-type adhesion" evidence="3">
    <location>
        <begin position="221"/>
        <end position="351"/>
    </location>
</feature>
<evidence type="ECO:0000256" key="1">
    <source>
        <dbReference type="ARBA" id="ARBA00022729"/>
    </source>
</evidence>
<feature type="chain" id="PRO_5002739480" evidence="2">
    <location>
        <begin position="25"/>
        <end position="352"/>
    </location>
</feature>
<dbReference type="Pfam" id="PF00419">
    <property type="entry name" value="Fimbrial"/>
    <property type="match status" value="1"/>
</dbReference>
<evidence type="ECO:0000256" key="2">
    <source>
        <dbReference type="SAM" id="SignalP"/>
    </source>
</evidence>
<gene>
    <name evidence="4" type="primary">fimD1</name>
    <name evidence="4" type="ordered locus">Bpet0111</name>
</gene>
<sequence>MYQHWIKLLVVLGALLSLPQAALALSCKDAQTESVRRVISLTEDIYVSTGDITPGKLLWRSENFTVSFRCVDDHNYPGGESSYFYWDPADTMSQIDPAIAVGITLKSVNYQLIKGQHELAGPGTSPPATRANCTMYWNNSSAPRCATSQQVTVTFSVYIVATGAPPPASGQVNSLGTYDLFQIDGVGGLNDRPNSNYRAAISGLGRIHFISCNPDIRVRANAGNAIDFGRIPSSQARAGAIQRSIPFVVEVNMSGPNSGNQCSGRALVGSFSTSQPLQEGTTILPRNDSGFGIVLSDADTPTIPIAMNTAVPLGVVNSTTVQHDFIASLKWLSDTPRIGPFHATATIDVSFR</sequence>
<dbReference type="Gene3D" id="2.60.40.1090">
    <property type="entry name" value="Fimbrial-type adhesion domain"/>
    <property type="match status" value="1"/>
</dbReference>
<name>A9HW68_BORPD</name>
<dbReference type="InterPro" id="IPR000259">
    <property type="entry name" value="Adhesion_dom_fimbrial"/>
</dbReference>
<proteinExistence type="predicted"/>
<dbReference type="InterPro" id="IPR036937">
    <property type="entry name" value="Adhesion_dom_fimbrial_sf"/>
</dbReference>
<dbReference type="KEGG" id="bpt:Bpet0111"/>
<reference evidence="4 5" key="1">
    <citation type="journal article" date="2008" name="BMC Genomics">
        <title>The missing link: Bordetella petrii is endowed with both the metabolic versatility of environmental bacteria and virulence traits of pathogenic Bordetellae.</title>
        <authorList>
            <person name="Gross R."/>
            <person name="Guzman C.A."/>
            <person name="Sebaihia M."/>
            <person name="Martins Dos Santos V.A."/>
            <person name="Pieper D.H."/>
            <person name="Koebnik R."/>
            <person name="Lechner M."/>
            <person name="Bartels D."/>
            <person name="Buhrmester J."/>
            <person name="Choudhuri J.V."/>
            <person name="Ebensen T."/>
            <person name="Gaigalat L."/>
            <person name="Herrmann S."/>
            <person name="Khachane A.N."/>
            <person name="Larisch C."/>
            <person name="Link S."/>
            <person name="Linke B."/>
            <person name="Meyer F."/>
            <person name="Mormann S."/>
            <person name="Nakunst D."/>
            <person name="Rueckert C."/>
            <person name="Schneiker-Bekel S."/>
            <person name="Schulze K."/>
            <person name="Vorhoelter F.J."/>
            <person name="Yevsa T."/>
            <person name="Engle J.T."/>
            <person name="Goldman W.E."/>
            <person name="Puehler A."/>
            <person name="Goebel U.B."/>
            <person name="Goesmann A."/>
            <person name="Bloecker H."/>
            <person name="Kaiser O."/>
            <person name="Martinez-Arias R."/>
        </authorList>
    </citation>
    <scope>NUCLEOTIDE SEQUENCE [LARGE SCALE GENOMIC DNA]</scope>
    <source>
        <strain evidence="5">ATCC BAA-461 / DSM 12804 / CCUG 43448 / CIP 107267 / Se-1111R</strain>
    </source>
</reference>
<dbReference type="SUPFAM" id="SSF49401">
    <property type="entry name" value="Bacterial adhesins"/>
    <property type="match status" value="1"/>
</dbReference>
<evidence type="ECO:0000313" key="5">
    <source>
        <dbReference type="Proteomes" id="UP000001225"/>
    </source>
</evidence>
<dbReference type="InterPro" id="IPR008966">
    <property type="entry name" value="Adhesion_dom_sf"/>
</dbReference>
<keyword evidence="5" id="KW-1185">Reference proteome</keyword>
<organism evidence="4 5">
    <name type="scientific">Bordetella petrii (strain ATCC BAA-461 / DSM 12804 / CCUG 43448 / CIP 107267 / Se-1111R)</name>
    <dbReference type="NCBI Taxonomy" id="340100"/>
    <lineage>
        <taxon>Bacteria</taxon>
        <taxon>Pseudomonadati</taxon>
        <taxon>Pseudomonadota</taxon>
        <taxon>Betaproteobacteria</taxon>
        <taxon>Burkholderiales</taxon>
        <taxon>Alcaligenaceae</taxon>
        <taxon>Bordetella</taxon>
    </lineage>
</organism>
<dbReference type="Proteomes" id="UP000001225">
    <property type="component" value="Chromosome"/>
</dbReference>
<dbReference type="PROSITE" id="PS51257">
    <property type="entry name" value="PROKAR_LIPOPROTEIN"/>
    <property type="match status" value="1"/>
</dbReference>
<dbReference type="eggNOG" id="COG3539">
    <property type="taxonomic scope" value="Bacteria"/>
</dbReference>
<keyword evidence="1 2" id="KW-0732">Signal</keyword>
<protein>
    <submittedName>
        <fullName evidence="4">Fimbrial adhesin</fullName>
    </submittedName>
</protein>
<dbReference type="AlphaFoldDB" id="A9HW68"/>
<accession>A9HW68</accession>
<dbReference type="PANTHER" id="PTHR33420">
    <property type="entry name" value="FIMBRIAL SUBUNIT ELFA-RELATED"/>
    <property type="match status" value="1"/>
</dbReference>
<evidence type="ECO:0000313" key="4">
    <source>
        <dbReference type="EMBL" id="CAP40442.1"/>
    </source>
</evidence>
<dbReference type="EMBL" id="AM902716">
    <property type="protein sequence ID" value="CAP40442.1"/>
    <property type="molecule type" value="Genomic_DNA"/>
</dbReference>
<evidence type="ECO:0000259" key="3">
    <source>
        <dbReference type="Pfam" id="PF00419"/>
    </source>
</evidence>
<dbReference type="GO" id="GO:0043709">
    <property type="term" value="P:cell adhesion involved in single-species biofilm formation"/>
    <property type="evidence" value="ECO:0007669"/>
    <property type="project" value="TreeGrafter"/>
</dbReference>
<dbReference type="GO" id="GO:0009289">
    <property type="term" value="C:pilus"/>
    <property type="evidence" value="ECO:0007669"/>
    <property type="project" value="InterPro"/>
</dbReference>
<dbReference type="STRING" id="94624.Bpet0111"/>
<dbReference type="InterPro" id="IPR050263">
    <property type="entry name" value="Bact_Fimbrial_Adh_Pro"/>
</dbReference>